<comment type="caution">
    <text evidence="2">The sequence shown here is derived from an EMBL/GenBank/DDBJ whole genome shotgun (WGS) entry which is preliminary data.</text>
</comment>
<gene>
    <name evidence="2" type="ORF">BS47DRAFT_1056144</name>
</gene>
<protein>
    <submittedName>
        <fullName evidence="2">Uncharacterized protein</fullName>
    </submittedName>
</protein>
<feature type="transmembrane region" description="Helical" evidence="1">
    <location>
        <begin position="18"/>
        <end position="36"/>
    </location>
</feature>
<organism evidence="2 3">
    <name type="scientific">Hydnum rufescens UP504</name>
    <dbReference type="NCBI Taxonomy" id="1448309"/>
    <lineage>
        <taxon>Eukaryota</taxon>
        <taxon>Fungi</taxon>
        <taxon>Dikarya</taxon>
        <taxon>Basidiomycota</taxon>
        <taxon>Agaricomycotina</taxon>
        <taxon>Agaricomycetes</taxon>
        <taxon>Cantharellales</taxon>
        <taxon>Hydnaceae</taxon>
        <taxon>Hydnum</taxon>
    </lineage>
</organism>
<keyword evidence="1" id="KW-1133">Transmembrane helix</keyword>
<evidence type="ECO:0000256" key="1">
    <source>
        <dbReference type="SAM" id="Phobius"/>
    </source>
</evidence>
<sequence length="53" mass="6242">MRYGLYIRDHAQEFYKVFMLYVQGSGFITSAMALWLSHQMVVGRLGFEPRSPR</sequence>
<evidence type="ECO:0000313" key="2">
    <source>
        <dbReference type="EMBL" id="KAF9512567.1"/>
    </source>
</evidence>
<keyword evidence="1" id="KW-0812">Transmembrane</keyword>
<dbReference type="EMBL" id="MU128985">
    <property type="protein sequence ID" value="KAF9512567.1"/>
    <property type="molecule type" value="Genomic_DNA"/>
</dbReference>
<evidence type="ECO:0000313" key="3">
    <source>
        <dbReference type="Proteomes" id="UP000886523"/>
    </source>
</evidence>
<reference evidence="2" key="1">
    <citation type="journal article" date="2020" name="Nat. Commun.">
        <title>Large-scale genome sequencing of mycorrhizal fungi provides insights into the early evolution of symbiotic traits.</title>
        <authorList>
            <person name="Miyauchi S."/>
            <person name="Kiss E."/>
            <person name="Kuo A."/>
            <person name="Drula E."/>
            <person name="Kohler A."/>
            <person name="Sanchez-Garcia M."/>
            <person name="Morin E."/>
            <person name="Andreopoulos B."/>
            <person name="Barry K.W."/>
            <person name="Bonito G."/>
            <person name="Buee M."/>
            <person name="Carver A."/>
            <person name="Chen C."/>
            <person name="Cichocki N."/>
            <person name="Clum A."/>
            <person name="Culley D."/>
            <person name="Crous P.W."/>
            <person name="Fauchery L."/>
            <person name="Girlanda M."/>
            <person name="Hayes R.D."/>
            <person name="Keri Z."/>
            <person name="LaButti K."/>
            <person name="Lipzen A."/>
            <person name="Lombard V."/>
            <person name="Magnuson J."/>
            <person name="Maillard F."/>
            <person name="Murat C."/>
            <person name="Nolan M."/>
            <person name="Ohm R.A."/>
            <person name="Pangilinan J."/>
            <person name="Pereira M.F."/>
            <person name="Perotto S."/>
            <person name="Peter M."/>
            <person name="Pfister S."/>
            <person name="Riley R."/>
            <person name="Sitrit Y."/>
            <person name="Stielow J.B."/>
            <person name="Szollosi G."/>
            <person name="Zifcakova L."/>
            <person name="Stursova M."/>
            <person name="Spatafora J.W."/>
            <person name="Tedersoo L."/>
            <person name="Vaario L.M."/>
            <person name="Yamada A."/>
            <person name="Yan M."/>
            <person name="Wang P."/>
            <person name="Xu J."/>
            <person name="Bruns T."/>
            <person name="Baldrian P."/>
            <person name="Vilgalys R."/>
            <person name="Dunand C."/>
            <person name="Henrissat B."/>
            <person name="Grigoriev I.V."/>
            <person name="Hibbett D."/>
            <person name="Nagy L.G."/>
            <person name="Martin F.M."/>
        </authorList>
    </citation>
    <scope>NUCLEOTIDE SEQUENCE</scope>
    <source>
        <strain evidence="2">UP504</strain>
    </source>
</reference>
<accession>A0A9P6AVR3</accession>
<dbReference type="Proteomes" id="UP000886523">
    <property type="component" value="Unassembled WGS sequence"/>
</dbReference>
<dbReference type="AlphaFoldDB" id="A0A9P6AVR3"/>
<proteinExistence type="predicted"/>
<keyword evidence="3" id="KW-1185">Reference proteome</keyword>
<keyword evidence="1" id="KW-0472">Membrane</keyword>
<name>A0A9P6AVR3_9AGAM</name>